<organism evidence="1 2">
    <name type="scientific">Fimbriimonas ginsengisoli</name>
    <dbReference type="NCBI Taxonomy" id="1005039"/>
    <lineage>
        <taxon>Bacteria</taxon>
        <taxon>Bacillati</taxon>
        <taxon>Armatimonadota</taxon>
        <taxon>Fimbriimonadia</taxon>
        <taxon>Fimbriimonadales</taxon>
        <taxon>Fimbriimonadaceae</taxon>
        <taxon>Fimbriimonas</taxon>
    </lineage>
</organism>
<reference evidence="1" key="1">
    <citation type="submission" date="2020-07" db="EMBL/GenBank/DDBJ databases">
        <title>Huge and variable diversity of episymbiotic CPR bacteria and DPANN archaea in groundwater ecosystems.</title>
        <authorList>
            <person name="He C.Y."/>
            <person name="Keren R."/>
            <person name="Whittaker M."/>
            <person name="Farag I.F."/>
            <person name="Doudna J."/>
            <person name="Cate J.H.D."/>
            <person name="Banfield J.F."/>
        </authorList>
    </citation>
    <scope>NUCLEOTIDE SEQUENCE</scope>
    <source>
        <strain evidence="1">NC_groundwater_17_Pr7_B-0.1um_64_12</strain>
    </source>
</reference>
<dbReference type="NCBIfam" id="NF003315">
    <property type="entry name" value="PRK04323.1"/>
    <property type="match status" value="1"/>
</dbReference>
<dbReference type="PANTHER" id="PTHR38449:SF1">
    <property type="entry name" value="REGULATORY PROTEIN SSL2874-RELATED"/>
    <property type="match status" value="1"/>
</dbReference>
<dbReference type="AlphaFoldDB" id="A0A931PX70"/>
<comment type="caution">
    <text evidence="1">The sequence shown here is derived from an EMBL/GenBank/DDBJ whole genome shotgun (WGS) entry which is preliminary data.</text>
</comment>
<dbReference type="PANTHER" id="PTHR38449">
    <property type="entry name" value="REGULATORY PROTEIN TM_1690-RELATED"/>
    <property type="match status" value="1"/>
</dbReference>
<dbReference type="EMBL" id="JACOSL010000062">
    <property type="protein sequence ID" value="MBI1757411.1"/>
    <property type="molecule type" value="Genomic_DNA"/>
</dbReference>
<evidence type="ECO:0000313" key="1">
    <source>
        <dbReference type="EMBL" id="MBI1757411.1"/>
    </source>
</evidence>
<name>A0A931PX70_FIMGI</name>
<protein>
    <submittedName>
        <fullName evidence="1">DUF370 domain-containing protein</fullName>
    </submittedName>
</protein>
<dbReference type="Proteomes" id="UP000727962">
    <property type="component" value="Unassembled WGS sequence"/>
</dbReference>
<sequence length="88" mass="9459">MPSPAVLNVGFYNYVVTDKIVALVSSESAPMRRLIQSVRKSGTLIDATQGRRTKSVVFTNDASIILSAISQETLAKRLTTGDVGSDDE</sequence>
<gene>
    <name evidence="1" type="ORF">HYR64_09930</name>
</gene>
<evidence type="ECO:0000313" key="2">
    <source>
        <dbReference type="Proteomes" id="UP000727962"/>
    </source>
</evidence>
<accession>A0A931PX70</accession>
<proteinExistence type="predicted"/>
<dbReference type="Pfam" id="PF04025">
    <property type="entry name" value="RemA-like"/>
    <property type="match status" value="1"/>
</dbReference>
<dbReference type="InterPro" id="IPR007169">
    <property type="entry name" value="RemA-like"/>
</dbReference>